<dbReference type="InterPro" id="IPR003952">
    <property type="entry name" value="FRD_SDH_FAD_BS"/>
</dbReference>
<dbReference type="SUPFAM" id="SSF46977">
    <property type="entry name" value="Succinate dehydrogenase/fumarate reductase flavoprotein C-terminal domain"/>
    <property type="match status" value="1"/>
</dbReference>
<dbReference type="InterPro" id="IPR027477">
    <property type="entry name" value="Succ_DH/fumarate_Rdtase_cat_sf"/>
</dbReference>
<dbReference type="Gene3D" id="1.20.58.100">
    <property type="entry name" value="Fumarate reductase/succinate dehydrogenase flavoprotein-like, C-terminal domain"/>
    <property type="match status" value="1"/>
</dbReference>
<dbReference type="InterPro" id="IPR032473">
    <property type="entry name" value="Argonaute_Mid_dom"/>
</dbReference>
<dbReference type="InterPro" id="IPR003953">
    <property type="entry name" value="FAD-dep_OxRdtase_2_FAD-bd"/>
</dbReference>
<dbReference type="Gene3D" id="3.40.50.2300">
    <property type="match status" value="1"/>
</dbReference>
<dbReference type="Gene3D" id="3.90.700.10">
    <property type="entry name" value="Succinate dehydrogenase/fumarate reductase flavoprotein, catalytic domain"/>
    <property type="match status" value="1"/>
</dbReference>
<evidence type="ECO:0000256" key="2">
    <source>
        <dbReference type="ARBA" id="ARBA00004170"/>
    </source>
</evidence>
<comment type="catalytic activity">
    <reaction evidence="10">
        <text>a quinone + succinate = fumarate + a quinol</text>
        <dbReference type="Rhea" id="RHEA:40523"/>
        <dbReference type="ChEBI" id="CHEBI:24646"/>
        <dbReference type="ChEBI" id="CHEBI:29806"/>
        <dbReference type="ChEBI" id="CHEBI:30031"/>
        <dbReference type="ChEBI" id="CHEBI:132124"/>
        <dbReference type="EC" id="1.3.5.1"/>
    </reaction>
</comment>
<dbReference type="InterPro" id="IPR036085">
    <property type="entry name" value="PAZ_dom_sf"/>
</dbReference>
<keyword evidence="8 10" id="KW-0560">Oxidoreductase</keyword>
<organism evidence="14 15">
    <name type="scientific">Porites lobata</name>
    <dbReference type="NCBI Taxonomy" id="104759"/>
    <lineage>
        <taxon>Eukaryota</taxon>
        <taxon>Metazoa</taxon>
        <taxon>Cnidaria</taxon>
        <taxon>Anthozoa</taxon>
        <taxon>Hexacorallia</taxon>
        <taxon>Scleractinia</taxon>
        <taxon>Fungiina</taxon>
        <taxon>Poritidae</taxon>
        <taxon>Porites</taxon>
    </lineage>
</organism>
<keyword evidence="6 10" id="KW-0274">FAD</keyword>
<dbReference type="Pfam" id="PF02910">
    <property type="entry name" value="Succ_DH_flav_C"/>
    <property type="match status" value="1"/>
</dbReference>
<dbReference type="EMBL" id="CALNXK010000136">
    <property type="protein sequence ID" value="CAH3166176.1"/>
    <property type="molecule type" value="Genomic_DNA"/>
</dbReference>
<dbReference type="InterPro" id="IPR011281">
    <property type="entry name" value="Succ_DH_flav_su_fwd"/>
</dbReference>
<comment type="function">
    <text evidence="10">Flavoprotein (FP) subunit of succinate dehydrogenase (SDH) that is involved in complex II of the mitochondrial electron transport chain and is responsible for transferring electrons from succinate to ubiquinone (coenzyme Q).</text>
</comment>
<dbReference type="Pfam" id="PF02170">
    <property type="entry name" value="PAZ"/>
    <property type="match status" value="1"/>
</dbReference>
<dbReference type="InterPro" id="IPR015939">
    <property type="entry name" value="Fum_Rdtase/Succ_DH_flav-like_C"/>
</dbReference>
<evidence type="ECO:0000313" key="15">
    <source>
        <dbReference type="Proteomes" id="UP001159405"/>
    </source>
</evidence>
<dbReference type="SUPFAM" id="SSF56425">
    <property type="entry name" value="Succinate dehydrogenase/fumarate reductase flavoprotein, catalytic domain"/>
    <property type="match status" value="1"/>
</dbReference>
<accession>A0ABN8QKJ4</accession>
<evidence type="ECO:0000256" key="3">
    <source>
        <dbReference type="ARBA" id="ARBA00008040"/>
    </source>
</evidence>
<dbReference type="CDD" id="cd02846">
    <property type="entry name" value="PAZ_argonaute_like"/>
    <property type="match status" value="1"/>
</dbReference>
<name>A0ABN8QKJ4_9CNID</name>
<dbReference type="InterPro" id="IPR045246">
    <property type="entry name" value="Piwi_ago-like"/>
</dbReference>
<dbReference type="InterPro" id="IPR032472">
    <property type="entry name" value="ArgoL2"/>
</dbReference>
<dbReference type="PROSITE" id="PS00504">
    <property type="entry name" value="FRD_SDH_FAD_BINDING"/>
    <property type="match status" value="1"/>
</dbReference>
<comment type="caution">
    <text evidence="14">The sequence shown here is derived from an EMBL/GenBank/DDBJ whole genome shotgun (WGS) entry which is preliminary data.</text>
</comment>
<protein>
    <recommendedName>
        <fullName evidence="10">Succinate dehydrogenase [ubiquinone] flavoprotein subunit, mitochondrial</fullName>
        <ecNumber evidence="10">1.3.5.1</ecNumber>
    </recommendedName>
</protein>
<dbReference type="Pfam" id="PF16487">
    <property type="entry name" value="ArgoMid"/>
    <property type="match status" value="1"/>
</dbReference>
<dbReference type="Gene3D" id="3.30.420.10">
    <property type="entry name" value="Ribonuclease H-like superfamily/Ribonuclease H"/>
    <property type="match status" value="1"/>
</dbReference>
<dbReference type="InterPro" id="IPR032474">
    <property type="entry name" value="Argonaute_N"/>
</dbReference>
<sequence length="1508" mass="168398">MLSGLKSKNLLTSLRLSGLARSALRTTGSRAFHFKVEGRRSQDGTSKSQLSREYPVIDHSYDAVVVGAGGAGLRAAFGLAHEGFKTACITKLFPTRSHTVAAQGGINAALGNMEPDNWRWHMYDTVKGSDWLGDQDAIHYMTEEAPKAVIELENYGMPFSRTEKGQIYQRAFGGQSYDYGKGGQAHRCCAVADRTGHSLLHTLYGQSLSYNTEYFVEYFALDLLMDKGTCVGVIALCLEDGSLHRFKAKNTVIATGGYGRAYFSCTSAHTCTGDGTAMVARAGLPNEDMEFVQFHPTGIYGAGCLITEGSRGEGGYLINSEGERFMERYAPTAKDLASRDVVSRSMTIEIREGRGVGPDKDHVYLQLSHLPAETLKTRLPGISETAMIFAGVDVTRDPIPVIPTVHYNMGGIPTNYMGQALSVKDGKDEVVPGLWAAGESACASVHGANRLGANSLLDLVVFGRACANFITKFHKPSEALPDLPANAGEESVSNLDKIRYANGGTMTSELRLNMQKTMQEHAAVFRTGSVLSEGCKKIDDIYNQTEDLKLYDRGMVWNSDLVEALELQNLLINCKQTMYSAEARKESRGAHAREDFKERIDEYDYSKPLDGQTKRPFDQHWRKHTLVWTDHNTGKVTLNYRPVIDETLDQKDCATVPPAVSNRVGGDFAPPKRPNVGSLGRAIALRTNFFQVRLPKGDIHHYDLSISPDKCPRRVNRDVVEAMVSTYHRVFGGQRPVFDGRKNLYSSKALPIGRKPVDFVVTLPTENSKDKTFKVTVKWVAQVSLFALEQALEGKHNQIPFDTIQALDVVLRHLPSMKYTSIGRSFYSPPDGYYHPLESGREVWFGFHQSVRPSQWKMMLNIDVSATAFYKCQPVVEFMCEVLRKPQQELQQGKPLSDSETVKLSREIKGLKVEITHCGTMRRKYRVINVTKQPAHSLKFPLKQMETGQQREITVARYFQEKHSRQLQYPHLPCLQVGQEQKHTYLPMEVCNLVAGQRCIKRLSDQQTARMIRATARKAPDREQEIVNLVRRADFSNDPYASDFGISISDKMVELQGRVLDAPKLQYGGRDRPKVSPVKGTWDMRGKQLFHGIEIKNWAIVCFANPQDCNERALRHFSNQLMKISGETGMPIRSGPCFCRYARRADEVEPMFQRLISSFSNLQLIILVLPGKTPVYAEVKRVGDTALGIATQCVQAKNVTKCQPPTLSNLCLKINAKLGGINNILAPDVRLPLFREPVIFLGADVTHPAAGDEKRPSIAAVVGSMDAHPSRYYASVRVQTHRQEIIAELAAMVRELLIQFYRSTKHKPMRIIFYRDGVSEGQFRQVLSHELKAIREACIKLEVGYQPGITFIVVQKRHHTRLFCQDGQDKCGASGNVPPGTTVDTGITHPTEFDFYLCSHAGIQGTSRPSHYHVLWDDNNFKADEIQSLTYQLCHTYVRCTRAVSIPAPAYYAHLVAFRARFHLTERERESPDNGSSSSGGHGDSRSPQILAKAVQVHPDILKGMYFA</sequence>
<feature type="domain" description="Piwi" evidence="13">
    <location>
        <begin position="1164"/>
        <end position="1465"/>
    </location>
</feature>
<dbReference type="InterPro" id="IPR014006">
    <property type="entry name" value="Succ_Dhase_FrdA_Gneg"/>
</dbReference>
<keyword evidence="5 10" id="KW-0285">Flavoprotein</keyword>
<dbReference type="InterPro" id="IPR003165">
    <property type="entry name" value="Piwi"/>
</dbReference>
<evidence type="ECO:0000313" key="14">
    <source>
        <dbReference type="EMBL" id="CAH3166176.1"/>
    </source>
</evidence>
<dbReference type="InterPro" id="IPR014811">
    <property type="entry name" value="ArgoL1"/>
</dbReference>
<dbReference type="SMART" id="SM00950">
    <property type="entry name" value="Piwi"/>
    <property type="match status" value="1"/>
</dbReference>
<dbReference type="Pfam" id="PF16488">
    <property type="entry name" value="ArgoL2"/>
    <property type="match status" value="1"/>
</dbReference>
<dbReference type="SMART" id="SM01163">
    <property type="entry name" value="DUF1785"/>
    <property type="match status" value="1"/>
</dbReference>
<dbReference type="Proteomes" id="UP001159405">
    <property type="component" value="Unassembled WGS sequence"/>
</dbReference>
<dbReference type="PANTHER" id="PTHR11632">
    <property type="entry name" value="SUCCINATE DEHYDROGENASE 2 FLAVOPROTEIN SUBUNIT"/>
    <property type="match status" value="1"/>
</dbReference>
<evidence type="ECO:0000256" key="1">
    <source>
        <dbReference type="ARBA" id="ARBA00001974"/>
    </source>
</evidence>
<dbReference type="EC" id="1.3.5.1" evidence="10"/>
<dbReference type="SUPFAM" id="SSF101690">
    <property type="entry name" value="PAZ domain"/>
    <property type="match status" value="1"/>
</dbReference>
<dbReference type="Gene3D" id="3.50.50.60">
    <property type="entry name" value="FAD/NAD(P)-binding domain"/>
    <property type="match status" value="1"/>
</dbReference>
<evidence type="ECO:0000256" key="8">
    <source>
        <dbReference type="ARBA" id="ARBA00023002"/>
    </source>
</evidence>
<dbReference type="CDD" id="cd04657">
    <property type="entry name" value="Piwi_ago-like"/>
    <property type="match status" value="1"/>
</dbReference>
<keyword evidence="10" id="KW-0809">Transit peptide</keyword>
<dbReference type="SMART" id="SM00949">
    <property type="entry name" value="PAZ"/>
    <property type="match status" value="1"/>
</dbReference>
<dbReference type="SUPFAM" id="SSF53098">
    <property type="entry name" value="Ribonuclease H-like"/>
    <property type="match status" value="1"/>
</dbReference>
<dbReference type="InterPro" id="IPR036397">
    <property type="entry name" value="RNaseH_sf"/>
</dbReference>
<feature type="domain" description="PAZ" evidence="12">
    <location>
        <begin position="874"/>
        <end position="995"/>
    </location>
</feature>
<evidence type="ECO:0000256" key="10">
    <source>
        <dbReference type="RuleBase" id="RU362051"/>
    </source>
</evidence>
<evidence type="ECO:0000256" key="9">
    <source>
        <dbReference type="ARBA" id="ARBA00023136"/>
    </source>
</evidence>
<dbReference type="InterPro" id="IPR036188">
    <property type="entry name" value="FAD/NAD-bd_sf"/>
</dbReference>
<dbReference type="Gene3D" id="4.10.80.40">
    <property type="entry name" value="succinate dehydrogenase protein domain"/>
    <property type="match status" value="1"/>
</dbReference>
<dbReference type="PROSITE" id="PS50822">
    <property type="entry name" value="PIWI"/>
    <property type="match status" value="1"/>
</dbReference>
<dbReference type="InterPro" id="IPR012337">
    <property type="entry name" value="RNaseH-like_sf"/>
</dbReference>
<evidence type="ECO:0000256" key="7">
    <source>
        <dbReference type="ARBA" id="ARBA00022982"/>
    </source>
</evidence>
<evidence type="ECO:0000256" key="11">
    <source>
        <dbReference type="SAM" id="MobiDB-lite"/>
    </source>
</evidence>
<reference evidence="14 15" key="1">
    <citation type="submission" date="2022-05" db="EMBL/GenBank/DDBJ databases">
        <authorList>
            <consortium name="Genoscope - CEA"/>
            <person name="William W."/>
        </authorList>
    </citation>
    <scope>NUCLEOTIDE SEQUENCE [LARGE SCALE GENOMIC DNA]</scope>
</reference>
<proteinExistence type="inferred from homology"/>
<dbReference type="InterPro" id="IPR037099">
    <property type="entry name" value="Fum_R/Succ_DH_flav-like_C_sf"/>
</dbReference>
<dbReference type="InterPro" id="IPR003100">
    <property type="entry name" value="PAZ_dom"/>
</dbReference>
<comment type="pathway">
    <text evidence="10">Carbohydrate metabolism; tricarboxylic acid cycle; fumarate from succinate (eukaryal route): step 1/1.</text>
</comment>
<keyword evidence="9 10" id="KW-0472">Membrane</keyword>
<evidence type="ECO:0000256" key="6">
    <source>
        <dbReference type="ARBA" id="ARBA00022827"/>
    </source>
</evidence>
<dbReference type="PROSITE" id="PS50821">
    <property type="entry name" value="PAZ"/>
    <property type="match status" value="1"/>
</dbReference>
<keyword evidence="15" id="KW-1185">Reference proteome</keyword>
<evidence type="ECO:0000256" key="5">
    <source>
        <dbReference type="ARBA" id="ARBA00022630"/>
    </source>
</evidence>
<gene>
    <name evidence="14" type="ORF">PLOB_00007652</name>
</gene>
<dbReference type="Pfam" id="PF08699">
    <property type="entry name" value="ArgoL1"/>
    <property type="match status" value="1"/>
</dbReference>
<dbReference type="NCBIfam" id="TIGR01812">
    <property type="entry name" value="sdhA_frdA_Gneg"/>
    <property type="match status" value="1"/>
</dbReference>
<dbReference type="Gene3D" id="2.170.260.10">
    <property type="entry name" value="paz domain"/>
    <property type="match status" value="1"/>
</dbReference>
<keyword evidence="10" id="KW-0816">Tricarboxylic acid cycle</keyword>
<evidence type="ECO:0000256" key="4">
    <source>
        <dbReference type="ARBA" id="ARBA00022448"/>
    </source>
</evidence>
<comment type="cofactor">
    <cofactor evidence="1 10">
        <name>FAD</name>
        <dbReference type="ChEBI" id="CHEBI:57692"/>
    </cofactor>
</comment>
<comment type="subcellular location">
    <subcellularLocation>
        <location evidence="2">Membrane</location>
        <topology evidence="2">Peripheral membrane protein</topology>
    </subcellularLocation>
    <subcellularLocation>
        <location evidence="10">Mitochondrion inner membrane</location>
        <topology evidence="10">Peripheral membrane protein</topology>
        <orientation evidence="10">Matrix side</orientation>
    </subcellularLocation>
</comment>
<evidence type="ECO:0000259" key="12">
    <source>
        <dbReference type="PROSITE" id="PS50821"/>
    </source>
</evidence>
<dbReference type="Pfam" id="PF16486">
    <property type="entry name" value="ArgoN"/>
    <property type="match status" value="1"/>
</dbReference>
<dbReference type="Pfam" id="PF00890">
    <property type="entry name" value="FAD_binding_2"/>
    <property type="match status" value="1"/>
</dbReference>
<dbReference type="SUPFAM" id="SSF51905">
    <property type="entry name" value="FAD/NAD(P)-binding domain"/>
    <property type="match status" value="1"/>
</dbReference>
<comment type="similarity">
    <text evidence="3 10">Belongs to the FAD-dependent oxidoreductase 2 family. FRD/SDH subfamily.</text>
</comment>
<evidence type="ECO:0000259" key="13">
    <source>
        <dbReference type="PROSITE" id="PS50822"/>
    </source>
</evidence>
<feature type="region of interest" description="Disordered" evidence="11">
    <location>
        <begin position="1467"/>
        <end position="1487"/>
    </location>
</feature>
<dbReference type="PANTHER" id="PTHR11632:SF51">
    <property type="entry name" value="SUCCINATE DEHYDROGENASE [UBIQUINONE] FLAVOPROTEIN SUBUNIT, MITOCHONDRIAL"/>
    <property type="match status" value="1"/>
</dbReference>
<dbReference type="Pfam" id="PF02171">
    <property type="entry name" value="Piwi"/>
    <property type="match status" value="1"/>
</dbReference>
<dbReference type="NCBIfam" id="TIGR01816">
    <property type="entry name" value="sdhA_forward"/>
    <property type="match status" value="1"/>
</dbReference>
<dbReference type="InterPro" id="IPR030664">
    <property type="entry name" value="SdhA/FrdA/AprA"/>
</dbReference>
<keyword evidence="4 10" id="KW-0813">Transport</keyword>
<keyword evidence="7 10" id="KW-0249">Electron transport</keyword>